<evidence type="ECO:0000313" key="1">
    <source>
        <dbReference type="EMBL" id="OZF98359.1"/>
    </source>
</evidence>
<keyword evidence="2" id="KW-1185">Reference proteome</keyword>
<dbReference type="HOGENOM" id="CLU_2624379_0_0_1"/>
<evidence type="ECO:0000313" key="2">
    <source>
        <dbReference type="Proteomes" id="UP000216624"/>
    </source>
</evidence>
<comment type="caution">
    <text evidence="1">The sequence shown here is derived from an EMBL/GenBank/DDBJ whole genome shotgun (WGS) entry which is preliminary data.</text>
</comment>
<dbReference type="Proteomes" id="UP000216624">
    <property type="component" value="Unassembled WGS sequence"/>
</dbReference>
<dbReference type="CTD" id="9817865"/>
<accession>A0A261ALE7</accession>
<proteinExistence type="predicted"/>
<dbReference type="KEGG" id="crq:GCK72_001643"/>
<protein>
    <submittedName>
        <fullName evidence="1">Uncharacterized protein</fullName>
    </submittedName>
</protein>
<name>A0A261ALE7_CAERE</name>
<feature type="non-terminal residue" evidence="1">
    <location>
        <position position="1"/>
    </location>
</feature>
<sequence length="78" mass="8452">MFKSSLIILLLVILALLSSFSSASIANIHQKKCMKKLASYASSVCDGPHLVADNVEEIILNACLNQVDLDTFISQICP</sequence>
<reference evidence="1" key="1">
    <citation type="submission" date="2017-08" db="EMBL/GenBank/DDBJ databases">
        <authorList>
            <person name="de Groot N.N."/>
        </authorList>
    </citation>
    <scope>NUCLEOTIDE SEQUENCE [LARGE SCALE GENOMIC DNA]</scope>
    <source>
        <strain evidence="1">PX439</strain>
    </source>
</reference>
<gene>
    <name evidence="1" type="ORF">FL82_04614</name>
</gene>
<dbReference type="OMA" id="MAHICPE"/>
<organism evidence="1 2">
    <name type="scientific">Caenorhabditis remanei</name>
    <name type="common">Caenorhabditis vulgaris</name>
    <dbReference type="NCBI Taxonomy" id="31234"/>
    <lineage>
        <taxon>Eukaryota</taxon>
        <taxon>Metazoa</taxon>
        <taxon>Ecdysozoa</taxon>
        <taxon>Nematoda</taxon>
        <taxon>Chromadorea</taxon>
        <taxon>Rhabditida</taxon>
        <taxon>Rhabditina</taxon>
        <taxon>Rhabditomorpha</taxon>
        <taxon>Rhabditoidea</taxon>
        <taxon>Rhabditidae</taxon>
        <taxon>Peloderinae</taxon>
        <taxon>Caenorhabditis</taxon>
    </lineage>
</organism>
<dbReference type="EMBL" id="NMWX01000006">
    <property type="protein sequence ID" value="OZF98359.1"/>
    <property type="molecule type" value="Genomic_DNA"/>
</dbReference>
<dbReference type="Gene3D" id="1.10.100.10">
    <property type="entry name" value="Insulin-like"/>
    <property type="match status" value="1"/>
</dbReference>